<name>A0ABY6B5B3_9BURK</name>
<organism evidence="1 2">
    <name type="scientific">Roseateles amylovorans</name>
    <dbReference type="NCBI Taxonomy" id="2978473"/>
    <lineage>
        <taxon>Bacteria</taxon>
        <taxon>Pseudomonadati</taxon>
        <taxon>Pseudomonadota</taxon>
        <taxon>Betaproteobacteria</taxon>
        <taxon>Burkholderiales</taxon>
        <taxon>Sphaerotilaceae</taxon>
        <taxon>Roseateles</taxon>
    </lineage>
</organism>
<dbReference type="Proteomes" id="UP001064933">
    <property type="component" value="Chromosome"/>
</dbReference>
<dbReference type="RefSeq" id="WP_261759937.1">
    <property type="nucleotide sequence ID" value="NZ_CP104562.2"/>
</dbReference>
<evidence type="ECO:0000313" key="2">
    <source>
        <dbReference type="Proteomes" id="UP001064933"/>
    </source>
</evidence>
<evidence type="ECO:0008006" key="3">
    <source>
        <dbReference type="Google" id="ProtNLM"/>
    </source>
</evidence>
<accession>A0ABY6B5B3</accession>
<evidence type="ECO:0000313" key="1">
    <source>
        <dbReference type="EMBL" id="UXH80119.1"/>
    </source>
</evidence>
<protein>
    <recommendedName>
        <fullName evidence="3">NodB homology domain-containing protein</fullName>
    </recommendedName>
</protein>
<proteinExistence type="predicted"/>
<sequence length="685" mass="72677">MTERINRDMDRIPDAASAAASGTISQTVVVSITLPAVATSGAPSLFPAQPCTELQVNNDTGTALEYTRDAGLTWAALLPGMARRIVGLTDASQLGWRRRDYAKVSASLTNRSLTVNGLALTSTEVFSLLKTLQVQITNGGGGTTLGANAIQGVEIVNTSAKDIVVRTPTTATSGVRLRVGQSLMVAGLSNTNQINLRPIDSVADANAGYVTVECFTAGLQTSLNLRAAAEQLGDNTRIPIGELHYPSQHPTVPAVYVGELAAGPRRTLHARGIKLADFTTVAALTSNAAAQCADMTDGEIYQGGSAIEFTQTAPGTYFFGSAGFLCAQGVDLSGGKGMVRATLSMPIGSSRFDAANALANLGLDIFSSGNAATPPADYHAAATLGSDPRILFATTEKVMYSFAFPIEKFAPVGAGATLSTIRWARFRLQTGAAGNGAKFRPLAIEFVPKALTKAICIFSIDDLNRGAYLNLLPVVSKYGYPVVLYADAVRAMSGTTLTASELAVLHQRHGWQVANQNYRLETGLQENMEQVIEQHSKYFLVMRSLGIQDIHDSSLGSAGTTNFRGDNFAALRRMHRSCALFLGGAHANPPLAWAETVPFGDPHRIARINMSGFDAGTLLQRWKDHLDQAIAQKGLAYFGGHSEFNASGEALTALPEFIEYVRAAELAGTVEVLSLAQAIERGYPR</sequence>
<dbReference type="EMBL" id="CP104562">
    <property type="protein sequence ID" value="UXH80119.1"/>
    <property type="molecule type" value="Genomic_DNA"/>
</dbReference>
<reference evidence="1" key="1">
    <citation type="submission" date="2022-10" db="EMBL/GenBank/DDBJ databases">
        <title>Characterization and whole genome sequencing of a new Roseateles species, isolated from fresh water.</title>
        <authorList>
            <person name="Guliayeva D.Y."/>
            <person name="Akhremchuk A.E."/>
            <person name="Sikolenko M.A."/>
            <person name="Valentovich L.N."/>
            <person name="Sidarenka A.V."/>
        </authorList>
    </citation>
    <scope>NUCLEOTIDE SEQUENCE</scope>
    <source>
        <strain evidence="1">BIM B-1768</strain>
    </source>
</reference>
<gene>
    <name evidence="1" type="ORF">N4261_09645</name>
</gene>
<keyword evidence="2" id="KW-1185">Reference proteome</keyword>